<sequence length="460" mass="47296">MKRFQRTTLTCVLSAAAAMAGGSAALAQTALQTAPGASAPARDIVVGVKGQQTLLLDGAPARIAIGDPDVADIKVLPASGKRQAALLLYGRKPGTTQLQVWTGANAAPQRWNLRVAGEVQQVMAGRGVSGGANVDVAGDRAVISGQADSPLTHQASVAAASATVGGKNVVDVSTAGTGGVVQVEVKVVEVSRSVMKQAGISFAGRSGPWGGTNSITPDGFSAPLGFNKGAALASGFSLFYDSNDFSARLRLLQNNGMARVLAEPTLVALTGQSASFLAGGELPIPEAGGLGTTTVTFKPFGIGLTVTPTVLSRERIALKVAPEASELDYSNAIAVSNGTNSTTLIPALRTRRADTTVELGDGESFVISGLVSRQTRALVNKVPMLGDLPIIGSFFRSVDYTQEDTELVIVVTPRLVRPIARGVTLPLPGARQEAADTAFNAWGYYLMGPAGGQQMPGFSR</sequence>
<evidence type="ECO:0000313" key="6">
    <source>
        <dbReference type="Proteomes" id="UP000494203"/>
    </source>
</evidence>
<dbReference type="PRINTS" id="PR00811">
    <property type="entry name" value="BCTERIALGSPD"/>
</dbReference>
<name>A0A6S7E4N6_9BURK</name>
<evidence type="ECO:0000259" key="3">
    <source>
        <dbReference type="Pfam" id="PF00263"/>
    </source>
</evidence>
<reference evidence="5 6" key="1">
    <citation type="submission" date="2020-04" db="EMBL/GenBank/DDBJ databases">
        <authorList>
            <person name="De Canck E."/>
        </authorList>
    </citation>
    <scope>NUCLEOTIDE SEQUENCE [LARGE SCALE GENOMIC DNA]</scope>
    <source>
        <strain evidence="5 6">LMG 26788</strain>
    </source>
</reference>
<dbReference type="PANTHER" id="PTHR30332">
    <property type="entry name" value="PROBABLE GENERAL SECRETION PATHWAY PROTEIN D"/>
    <property type="match status" value="1"/>
</dbReference>
<dbReference type="InterPro" id="IPR004846">
    <property type="entry name" value="T2SS/T3SS_dom"/>
</dbReference>
<keyword evidence="2" id="KW-0732">Signal</keyword>
<comment type="similarity">
    <text evidence="1">Belongs to the bacterial secretin family.</text>
</comment>
<feature type="domain" description="Pilus formation protein N-terminal" evidence="4">
    <location>
        <begin position="41"/>
        <end position="116"/>
    </location>
</feature>
<feature type="domain" description="Type II/III secretion system secretin-like" evidence="3">
    <location>
        <begin position="252"/>
        <end position="417"/>
    </location>
</feature>
<evidence type="ECO:0000259" key="4">
    <source>
        <dbReference type="Pfam" id="PF13629"/>
    </source>
</evidence>
<gene>
    <name evidence="5" type="primary">sctC_2</name>
    <name evidence="5" type="ORF">LMG26788_04019</name>
</gene>
<feature type="chain" id="PRO_5028862902" evidence="2">
    <location>
        <begin position="28"/>
        <end position="460"/>
    </location>
</feature>
<feature type="signal peptide" evidence="2">
    <location>
        <begin position="1"/>
        <end position="27"/>
    </location>
</feature>
<dbReference type="GO" id="GO:0009306">
    <property type="term" value="P:protein secretion"/>
    <property type="evidence" value="ECO:0007669"/>
    <property type="project" value="InterPro"/>
</dbReference>
<dbReference type="Pfam" id="PF13629">
    <property type="entry name" value="T2SS-T3SS_pil_N"/>
    <property type="match status" value="1"/>
</dbReference>
<dbReference type="Proteomes" id="UP000494203">
    <property type="component" value="Unassembled WGS sequence"/>
</dbReference>
<dbReference type="RefSeq" id="WP_175132719.1">
    <property type="nucleotide sequence ID" value="NZ_CADIJV010000007.1"/>
</dbReference>
<evidence type="ECO:0000256" key="1">
    <source>
        <dbReference type="RuleBase" id="RU004003"/>
    </source>
</evidence>
<dbReference type="GO" id="GO:0015627">
    <property type="term" value="C:type II protein secretion system complex"/>
    <property type="evidence" value="ECO:0007669"/>
    <property type="project" value="TreeGrafter"/>
</dbReference>
<dbReference type="InterPro" id="IPR050810">
    <property type="entry name" value="Bact_Secretion_Sys_Channel"/>
</dbReference>
<evidence type="ECO:0000313" key="5">
    <source>
        <dbReference type="EMBL" id="CAB3895863.1"/>
    </source>
</evidence>
<keyword evidence="6" id="KW-1185">Reference proteome</keyword>
<dbReference type="EMBL" id="CADIKZ010000011">
    <property type="protein sequence ID" value="CAB3895863.1"/>
    <property type="molecule type" value="Genomic_DNA"/>
</dbReference>
<accession>A0A6S7E4N6</accession>
<dbReference type="PANTHER" id="PTHR30332:SF17">
    <property type="entry name" value="TYPE IV PILIATION SYSTEM PROTEIN DR_0774-RELATED"/>
    <property type="match status" value="1"/>
</dbReference>
<evidence type="ECO:0000256" key="2">
    <source>
        <dbReference type="SAM" id="SignalP"/>
    </source>
</evidence>
<protein>
    <submittedName>
        <fullName evidence="5">Type 3 secretion system secretin</fullName>
    </submittedName>
</protein>
<dbReference type="AlphaFoldDB" id="A0A6S7E4N6"/>
<proteinExistence type="inferred from homology"/>
<dbReference type="InterPro" id="IPR032789">
    <property type="entry name" value="T2SS-T3SS_pil_N"/>
</dbReference>
<organism evidence="5 6">
    <name type="scientific">Achromobacter pulmonis</name>
    <dbReference type="NCBI Taxonomy" id="1389932"/>
    <lineage>
        <taxon>Bacteria</taxon>
        <taxon>Pseudomonadati</taxon>
        <taxon>Pseudomonadota</taxon>
        <taxon>Betaproteobacteria</taxon>
        <taxon>Burkholderiales</taxon>
        <taxon>Alcaligenaceae</taxon>
        <taxon>Achromobacter</taxon>
    </lineage>
</organism>
<dbReference type="Pfam" id="PF00263">
    <property type="entry name" value="Secretin"/>
    <property type="match status" value="1"/>
</dbReference>
<dbReference type="InterPro" id="IPR001775">
    <property type="entry name" value="GspD/PilQ"/>
</dbReference>